<evidence type="ECO:0000313" key="11">
    <source>
        <dbReference type="Proteomes" id="UP000319257"/>
    </source>
</evidence>
<evidence type="ECO:0000259" key="9">
    <source>
        <dbReference type="SMART" id="SM01312"/>
    </source>
</evidence>
<evidence type="ECO:0000256" key="6">
    <source>
        <dbReference type="ARBA" id="ARBA00022490"/>
    </source>
</evidence>
<dbReference type="EMBL" id="SKBQ01000112">
    <property type="protein sequence ID" value="TPX18459.1"/>
    <property type="molecule type" value="Genomic_DNA"/>
</dbReference>
<protein>
    <recommendedName>
        <fullName evidence="5">Restriction of telomere capping protein 4</fullName>
    </recommendedName>
</protein>
<feature type="compositionally biased region" description="Polar residues" evidence="8">
    <location>
        <begin position="12"/>
        <end position="23"/>
    </location>
</feature>
<evidence type="ECO:0000256" key="7">
    <source>
        <dbReference type="ARBA" id="ARBA00023242"/>
    </source>
</evidence>
<dbReference type="SMART" id="SM01312">
    <property type="entry name" value="RTC4"/>
    <property type="match status" value="1"/>
</dbReference>
<name>A0A507BLU1_9PEZI</name>
<feature type="domain" description="Restriction of telomere capping protein 4 C-terminal" evidence="9">
    <location>
        <begin position="388"/>
        <end position="504"/>
    </location>
</feature>
<feature type="region of interest" description="Disordered" evidence="8">
    <location>
        <begin position="232"/>
        <end position="257"/>
    </location>
</feature>
<comment type="function">
    <text evidence="1">May be involved in a process influencing telomere capping.</text>
</comment>
<proteinExistence type="inferred from homology"/>
<evidence type="ECO:0000256" key="2">
    <source>
        <dbReference type="ARBA" id="ARBA00004123"/>
    </source>
</evidence>
<dbReference type="PANTHER" id="PTHR41391:SF1">
    <property type="entry name" value="RESTRICTION OF TELOMERE CAPPING PROTEIN 4"/>
    <property type="match status" value="1"/>
</dbReference>
<keyword evidence="6" id="KW-0963">Cytoplasm</keyword>
<sequence>MSTSGRRVGLSKNANGPSLLSTYRNRKSEVRPIDAPPESSSSDEAQEKNASDSSDAGLAGRGNITSTNFMSKSRGRPATAPSRVGGGKERSSGVQRSAASFKDGNRKRGSPSYEDQDELSEPSRPSKKTKPATTPQSSLGSHLEDEPFKSQSKGARSRYGEKKYSSSQSSQGRREGPKEPKSKFKVPRAATPDDLSPRKTFIKHDGARRRPMVSPSPVKAFKMPTAAIVLSSEDSSKEALPRKKMLQKRKKQPGQLTALDVDDMDAGVSQKAVFIIPEDITMDLEEPIDELSAKEKDSDEAMGPESTEPAETTVPESVCPMCSKPVDGALLKQFSKQARMNIDQQMRFCALHRKKEARETWVSKGYPDIDWSTFDRRIASHHQFLKGVLEGEKCYFRDALDDKVRQGKGRTLKKSDDKMTPGYYGPRGLRVMSESIVKDFSSLLRKRAVEDSLVSARGYTSYVQTVMVPELAVHLIMEDMDVGRDEARNILFDSCTVGELVNEDIADVVLRDRGSDTDESSVLSEVESDDEFPL</sequence>
<comment type="caution">
    <text evidence="10">The sequence shown here is derived from an EMBL/GenBank/DDBJ whole genome shotgun (WGS) entry which is preliminary data.</text>
</comment>
<dbReference type="Proteomes" id="UP000319257">
    <property type="component" value="Unassembled WGS sequence"/>
</dbReference>
<evidence type="ECO:0000256" key="5">
    <source>
        <dbReference type="ARBA" id="ARBA00015162"/>
    </source>
</evidence>
<dbReference type="InterPro" id="IPR039024">
    <property type="entry name" value="RTC4"/>
</dbReference>
<reference evidence="10 11" key="1">
    <citation type="submission" date="2019-06" db="EMBL/GenBank/DDBJ databases">
        <title>Draft genome sequence of the filamentous fungus Phialemoniopsis curvata isolated from diesel fuel.</title>
        <authorList>
            <person name="Varaljay V.A."/>
            <person name="Lyon W.J."/>
            <person name="Crouch A.L."/>
            <person name="Drake C.E."/>
            <person name="Hollomon J.M."/>
            <person name="Nadeau L.J."/>
            <person name="Nunn H.S."/>
            <person name="Stevenson B.S."/>
            <person name="Bojanowski C.L."/>
            <person name="Crookes-Goodson W.J."/>
        </authorList>
    </citation>
    <scope>NUCLEOTIDE SEQUENCE [LARGE SCALE GENOMIC DNA]</scope>
    <source>
        <strain evidence="10 11">D216</strain>
    </source>
</reference>
<feature type="compositionally biased region" description="Basic and acidic residues" evidence="8">
    <location>
        <begin position="172"/>
        <end position="182"/>
    </location>
</feature>
<evidence type="ECO:0000256" key="3">
    <source>
        <dbReference type="ARBA" id="ARBA00004496"/>
    </source>
</evidence>
<evidence type="ECO:0000256" key="4">
    <source>
        <dbReference type="ARBA" id="ARBA00009461"/>
    </source>
</evidence>
<evidence type="ECO:0000256" key="1">
    <source>
        <dbReference type="ARBA" id="ARBA00002738"/>
    </source>
</evidence>
<feature type="region of interest" description="Disordered" evidence="8">
    <location>
        <begin position="1"/>
        <end position="219"/>
    </location>
</feature>
<dbReference type="Pfam" id="PF14474">
    <property type="entry name" value="RTC4"/>
    <property type="match status" value="1"/>
</dbReference>
<accession>A0A507BLU1</accession>
<evidence type="ECO:0000313" key="10">
    <source>
        <dbReference type="EMBL" id="TPX18459.1"/>
    </source>
</evidence>
<dbReference type="RefSeq" id="XP_031000170.1">
    <property type="nucleotide sequence ID" value="XM_031134396.1"/>
</dbReference>
<comment type="subcellular location">
    <subcellularLocation>
        <location evidence="3">Cytoplasm</location>
    </subcellularLocation>
    <subcellularLocation>
        <location evidence="2">Nucleus</location>
    </subcellularLocation>
</comment>
<dbReference type="GO" id="GO:0005634">
    <property type="term" value="C:nucleus"/>
    <property type="evidence" value="ECO:0007669"/>
    <property type="project" value="UniProtKB-SubCell"/>
</dbReference>
<comment type="similarity">
    <text evidence="4">Belongs to the RTC4 family.</text>
</comment>
<gene>
    <name evidence="10" type="ORF">E0L32_011644</name>
</gene>
<dbReference type="GO" id="GO:0005737">
    <property type="term" value="C:cytoplasm"/>
    <property type="evidence" value="ECO:0007669"/>
    <property type="project" value="UniProtKB-SubCell"/>
</dbReference>
<dbReference type="InParanoid" id="A0A507BLU1"/>
<keyword evidence="11" id="KW-1185">Reference proteome</keyword>
<keyword evidence="7" id="KW-0539">Nucleus</keyword>
<dbReference type="OrthoDB" id="128308at2759"/>
<organism evidence="10 11">
    <name type="scientific">Thyridium curvatum</name>
    <dbReference type="NCBI Taxonomy" id="1093900"/>
    <lineage>
        <taxon>Eukaryota</taxon>
        <taxon>Fungi</taxon>
        <taxon>Dikarya</taxon>
        <taxon>Ascomycota</taxon>
        <taxon>Pezizomycotina</taxon>
        <taxon>Sordariomycetes</taxon>
        <taxon>Sordariomycetidae</taxon>
        <taxon>Thyridiales</taxon>
        <taxon>Thyridiaceae</taxon>
        <taxon>Thyridium</taxon>
    </lineage>
</organism>
<dbReference type="InterPro" id="IPR028094">
    <property type="entry name" value="RTC4_C"/>
</dbReference>
<feature type="compositionally biased region" description="Basic residues" evidence="8">
    <location>
        <begin position="242"/>
        <end position="252"/>
    </location>
</feature>
<dbReference type="GeneID" id="41979091"/>
<dbReference type="AlphaFoldDB" id="A0A507BLU1"/>
<feature type="compositionally biased region" description="Polar residues" evidence="8">
    <location>
        <begin position="131"/>
        <end position="140"/>
    </location>
</feature>
<evidence type="ECO:0000256" key="8">
    <source>
        <dbReference type="SAM" id="MobiDB-lite"/>
    </source>
</evidence>
<feature type="region of interest" description="Disordered" evidence="8">
    <location>
        <begin position="293"/>
        <end position="319"/>
    </location>
</feature>
<dbReference type="PANTHER" id="PTHR41391">
    <property type="entry name" value="RESTRICTION OF TELOMERE CAPPING PROTEIN 4"/>
    <property type="match status" value="1"/>
</dbReference>